<evidence type="ECO:0000259" key="4">
    <source>
        <dbReference type="Pfam" id="PF01156"/>
    </source>
</evidence>
<sequence length="362" mass="38829">MSQDVCVGSPDLPITSTRLIVDVDTGIDDALALLYLLASPEADIAAVLCTAGNVPVGQVTANTLAVLDMCGRADIEVAAGAQVPLVAPLMTTEDTHGPLGVGYAEFPATSRAPSSRSAAEAWVELTREHPGELTGLVTGPMTNLALAVRMDPELPQRLRRLVIMGGCFNHPGNTTPTSEWNVAVDPEAAREVFDAFSGLPSRQHPIVCPLDTTETIEMHPVHVDRIAEASESTPAEALSPDDPRGQRSRASNQVVRHLSDALRFYMEFHRDQNLGYLAHVHDPFAAAVALGTVPYTTTPATVDVELEGRLTRGTTIADWTGIWRREPNAAIVTATHPEVFFEHLTARVGAFARNLKLPSSNN</sequence>
<organism evidence="5 6">
    <name type="scientific">Rhodococcus artemisiae</name>
    <dbReference type="NCBI Taxonomy" id="714159"/>
    <lineage>
        <taxon>Bacteria</taxon>
        <taxon>Bacillati</taxon>
        <taxon>Actinomycetota</taxon>
        <taxon>Actinomycetes</taxon>
        <taxon>Mycobacteriales</taxon>
        <taxon>Nocardiaceae</taxon>
        <taxon>Rhodococcus</taxon>
    </lineage>
</organism>
<dbReference type="InterPro" id="IPR023186">
    <property type="entry name" value="IUNH"/>
</dbReference>
<dbReference type="PANTHER" id="PTHR12304">
    <property type="entry name" value="INOSINE-URIDINE PREFERRING NUCLEOSIDE HYDROLASE"/>
    <property type="match status" value="1"/>
</dbReference>
<evidence type="ECO:0000313" key="5">
    <source>
        <dbReference type="EMBL" id="MEE2058666.1"/>
    </source>
</evidence>
<reference evidence="5 6" key="1">
    <citation type="submission" date="2023-07" db="EMBL/GenBank/DDBJ databases">
        <authorList>
            <person name="Girao M."/>
            <person name="Carvalho M.F."/>
        </authorList>
    </citation>
    <scope>NUCLEOTIDE SEQUENCE [LARGE SCALE GENOMIC DNA]</scope>
    <source>
        <strain evidence="5 6">YIM65754</strain>
    </source>
</reference>
<proteinExistence type="predicted"/>
<protein>
    <submittedName>
        <fullName evidence="5">Nucleoside hydrolase</fullName>
    </submittedName>
</protein>
<gene>
    <name evidence="5" type="ORF">Q7514_14170</name>
</gene>
<dbReference type="Pfam" id="PF01156">
    <property type="entry name" value="IU_nuc_hydro"/>
    <property type="match status" value="1"/>
</dbReference>
<keyword evidence="2" id="KW-0326">Glycosidase</keyword>
<evidence type="ECO:0000313" key="6">
    <source>
        <dbReference type="Proteomes" id="UP001336020"/>
    </source>
</evidence>
<keyword evidence="1 5" id="KW-0378">Hydrolase</keyword>
<dbReference type="InterPro" id="IPR001910">
    <property type="entry name" value="Inosine/uridine_hydrolase_dom"/>
</dbReference>
<dbReference type="RefSeq" id="WP_330133941.1">
    <property type="nucleotide sequence ID" value="NZ_JAUTXY010000005.1"/>
</dbReference>
<accession>A0ABU7LAV1</accession>
<dbReference type="InterPro" id="IPR036452">
    <property type="entry name" value="Ribo_hydro-like"/>
</dbReference>
<dbReference type="EMBL" id="JAUTXY010000005">
    <property type="protein sequence ID" value="MEE2058666.1"/>
    <property type="molecule type" value="Genomic_DNA"/>
</dbReference>
<dbReference type="Proteomes" id="UP001336020">
    <property type="component" value="Unassembled WGS sequence"/>
</dbReference>
<keyword evidence="6" id="KW-1185">Reference proteome</keyword>
<evidence type="ECO:0000256" key="3">
    <source>
        <dbReference type="SAM" id="MobiDB-lite"/>
    </source>
</evidence>
<evidence type="ECO:0000256" key="1">
    <source>
        <dbReference type="ARBA" id="ARBA00022801"/>
    </source>
</evidence>
<dbReference type="PANTHER" id="PTHR12304:SF4">
    <property type="entry name" value="URIDINE NUCLEOSIDASE"/>
    <property type="match status" value="1"/>
</dbReference>
<evidence type="ECO:0000256" key="2">
    <source>
        <dbReference type="ARBA" id="ARBA00023295"/>
    </source>
</evidence>
<feature type="domain" description="Inosine/uridine-preferring nucleoside hydrolase" evidence="4">
    <location>
        <begin position="19"/>
        <end position="342"/>
    </location>
</feature>
<dbReference type="Gene3D" id="3.90.245.10">
    <property type="entry name" value="Ribonucleoside hydrolase-like"/>
    <property type="match status" value="1"/>
</dbReference>
<dbReference type="GO" id="GO:0016787">
    <property type="term" value="F:hydrolase activity"/>
    <property type="evidence" value="ECO:0007669"/>
    <property type="project" value="UniProtKB-KW"/>
</dbReference>
<name>A0ABU7LAV1_9NOCA</name>
<feature type="region of interest" description="Disordered" evidence="3">
    <location>
        <begin position="230"/>
        <end position="252"/>
    </location>
</feature>
<comment type="caution">
    <text evidence="5">The sequence shown here is derived from an EMBL/GenBank/DDBJ whole genome shotgun (WGS) entry which is preliminary data.</text>
</comment>
<dbReference type="SUPFAM" id="SSF53590">
    <property type="entry name" value="Nucleoside hydrolase"/>
    <property type="match status" value="1"/>
</dbReference>